<name>A0A495WIW3_9BACT</name>
<dbReference type="RefSeq" id="WP_022600626.1">
    <property type="nucleotide sequence ID" value="NZ_KI440785.1"/>
</dbReference>
<feature type="transmembrane region" description="Helical" evidence="1">
    <location>
        <begin position="528"/>
        <end position="548"/>
    </location>
</feature>
<feature type="transmembrane region" description="Helical" evidence="1">
    <location>
        <begin position="463"/>
        <end position="484"/>
    </location>
</feature>
<reference evidence="2 3" key="1">
    <citation type="submission" date="2018-10" db="EMBL/GenBank/DDBJ databases">
        <title>Genomic Encyclopedia of Archaeal and Bacterial Type Strains, Phase II (KMG-II): from individual species to whole genera.</title>
        <authorList>
            <person name="Goeker M."/>
        </authorList>
    </citation>
    <scope>NUCLEOTIDE SEQUENCE [LARGE SCALE GENOMIC DNA]</scope>
    <source>
        <strain evidence="2 3">NSB1</strain>
    </source>
</reference>
<keyword evidence="3" id="KW-1185">Reference proteome</keyword>
<feature type="transmembrane region" description="Helical" evidence="1">
    <location>
        <begin position="429"/>
        <end position="457"/>
    </location>
</feature>
<accession>A0A495WIW3</accession>
<feature type="transmembrane region" description="Helical" evidence="1">
    <location>
        <begin position="994"/>
        <end position="1020"/>
    </location>
</feature>
<feature type="transmembrane region" description="Helical" evidence="1">
    <location>
        <begin position="891"/>
        <end position="911"/>
    </location>
</feature>
<organism evidence="2 3">
    <name type="scientific">Coprobacter fastidiosus NSB1 = JCM 33896</name>
    <dbReference type="NCBI Taxonomy" id="1349822"/>
    <lineage>
        <taxon>Bacteria</taxon>
        <taxon>Pseudomonadati</taxon>
        <taxon>Bacteroidota</taxon>
        <taxon>Bacteroidia</taxon>
        <taxon>Bacteroidales</taxon>
        <taxon>Barnesiellaceae</taxon>
        <taxon>Coprobacter</taxon>
    </lineage>
</organism>
<dbReference type="Proteomes" id="UP000269493">
    <property type="component" value="Unassembled WGS sequence"/>
</dbReference>
<dbReference type="SUPFAM" id="SSF82693">
    <property type="entry name" value="Multidrug efflux transporter AcrB pore domain, PN1, PN2, PC1 and PC2 subdomains"/>
    <property type="match status" value="2"/>
</dbReference>
<dbReference type="GeneID" id="92927515"/>
<evidence type="ECO:0000313" key="3">
    <source>
        <dbReference type="Proteomes" id="UP000269493"/>
    </source>
</evidence>
<dbReference type="Gene3D" id="3.30.2090.10">
    <property type="entry name" value="Multidrug efflux transporter AcrB TolC docking domain, DN and DC subdomains"/>
    <property type="match status" value="2"/>
</dbReference>
<dbReference type="GO" id="GO:0042910">
    <property type="term" value="F:xenobiotic transmembrane transporter activity"/>
    <property type="evidence" value="ECO:0007669"/>
    <property type="project" value="TreeGrafter"/>
</dbReference>
<evidence type="ECO:0000256" key="1">
    <source>
        <dbReference type="SAM" id="Phobius"/>
    </source>
</evidence>
<proteinExistence type="predicted"/>
<dbReference type="EMBL" id="RBXN01000001">
    <property type="protein sequence ID" value="RKT61319.1"/>
    <property type="molecule type" value="Genomic_DNA"/>
</dbReference>
<dbReference type="GO" id="GO:0005886">
    <property type="term" value="C:plasma membrane"/>
    <property type="evidence" value="ECO:0007669"/>
    <property type="project" value="TreeGrafter"/>
</dbReference>
<dbReference type="PRINTS" id="PR00702">
    <property type="entry name" value="ACRIFLAVINRP"/>
</dbReference>
<dbReference type="SUPFAM" id="SSF82714">
    <property type="entry name" value="Multidrug efflux transporter AcrB TolC docking domain, DN and DC subdomains"/>
    <property type="match status" value="2"/>
</dbReference>
<dbReference type="SUPFAM" id="SSF82866">
    <property type="entry name" value="Multidrug efflux transporter AcrB transmembrane domain"/>
    <property type="match status" value="2"/>
</dbReference>
<feature type="transmembrane region" description="Helical" evidence="1">
    <location>
        <begin position="329"/>
        <end position="351"/>
    </location>
</feature>
<dbReference type="PANTHER" id="PTHR32063">
    <property type="match status" value="1"/>
</dbReference>
<keyword evidence="1" id="KW-1133">Transmembrane helix</keyword>
<gene>
    <name evidence="2" type="ORF">BC742_0362</name>
</gene>
<feature type="transmembrane region" description="Helical" evidence="1">
    <location>
        <begin position="12"/>
        <end position="34"/>
    </location>
</feature>
<sequence length="1042" mass="113872">MSLYSSAVKKPITTALCFVAIVIIGLFSLSRLSIDLLPDIETNTIMVMTAYPGASASDIETNVTKVMENTLNTVTNLKHITSQSKENLSIVTLEFEYGTDIDVATNDVRDKLDIVETSLPDNVENPIIFKFGTDDIPILILSVTAEESMPALYKILDDKVANPLKRIGGVGSVSVTGAPEREIQVYCDPQKLEAYNLTVEGISGIIAQENLNTPGGSIDIGSNTYSLRVQGEFTDAKQMEDIVVGTYGDKTIFLKNVARIEDSVKERAQEAYNNGLQGGMVIIQKQSGANSVNISNAVLKRLPAIQKDLPSDVKLDIIINTSTNIENTIGSLVETVAVTFVIVMLVVLVFLGRWRATFIIVITIPISLIASFAYLLISGNTLNIISLSSLSIAIGMVVDDAIVVLENVTNHIERGSAPKQAAIHGTNEVAISVIASTLTMLAVFLPLTMITGMAGILFRQLGWIVSIIMIVSTVCALSLTPMLCSQWLRLDPKKGKLFMLFFTPIEKVLDLLDTGYAKLITWAVGHRTIVVCGAAVIFVGSLFLTKFISTEFFPTQDNARIGVTIELPVGTRTEISRELALKIDKEFREKYPEILISNFTVGQADTDNTFGSIQTNGTHIISYNINLSSVGDRERGLVEICELMRQDLKKYPEIKTFEVNAGGSSESMGGQSTVDVEIYGYDFSMTDKIASELSNKMKDLKICSGVHISREDYIPEYQVDFDREKLALNGLNVATASSYLRNRINGSTASYYREDGDEYDITVRYAPEYRQSVEDIENIMVYNSQGHGVRIRDLGKVVERMTPPTIERKNRERVVTVKGVVAPGAALGDLVSETQNIISKMDIPSDISLSIGGAFEDQQDTFKDLTILGIMIIILVFIVLAAQFESLTDPFIIMFSLPFAFTGVFIGLAVTGTPLGVMAMIGVIMLAGIVVKNGIVLIDYTILNRERGLSITHAVIHAGKSRLRPVLMTTLTTVFGMIPMAVGTGEGSEMWRSMGMTVAWGLSVSTLITLVIVPVVYCIFAKNGVLRKRRKLAAELKGLEKL</sequence>
<dbReference type="OrthoDB" id="9758940at2"/>
<dbReference type="InterPro" id="IPR027463">
    <property type="entry name" value="AcrB_DN_DC_subdom"/>
</dbReference>
<feature type="transmembrane region" description="Helical" evidence="1">
    <location>
        <begin position="865"/>
        <end position="884"/>
    </location>
</feature>
<dbReference type="Gene3D" id="3.30.70.1440">
    <property type="entry name" value="Multidrug efflux transporter AcrB pore domain"/>
    <property type="match status" value="1"/>
</dbReference>
<comment type="caution">
    <text evidence="2">The sequence shown here is derived from an EMBL/GenBank/DDBJ whole genome shotgun (WGS) entry which is preliminary data.</text>
</comment>
<keyword evidence="1" id="KW-0472">Membrane</keyword>
<protein>
    <submittedName>
        <fullName evidence="2">HAE1 family hydrophobic/amphiphilic exporter-1</fullName>
    </submittedName>
</protein>
<dbReference type="InterPro" id="IPR001036">
    <property type="entry name" value="Acrflvin-R"/>
</dbReference>
<dbReference type="Gene3D" id="3.30.70.1430">
    <property type="entry name" value="Multidrug efflux transporter AcrB pore domain"/>
    <property type="match status" value="2"/>
</dbReference>
<dbReference type="Gene3D" id="3.30.70.1320">
    <property type="entry name" value="Multidrug efflux transporter AcrB pore domain like"/>
    <property type="match status" value="1"/>
</dbReference>
<dbReference type="PANTHER" id="PTHR32063:SF0">
    <property type="entry name" value="SWARMING MOTILITY PROTEIN SWRC"/>
    <property type="match status" value="1"/>
</dbReference>
<feature type="transmembrane region" description="Helical" evidence="1">
    <location>
        <begin position="358"/>
        <end position="377"/>
    </location>
</feature>
<feature type="transmembrane region" description="Helical" evidence="1">
    <location>
        <begin position="917"/>
        <end position="942"/>
    </location>
</feature>
<feature type="transmembrane region" description="Helical" evidence="1">
    <location>
        <begin position="963"/>
        <end position="982"/>
    </location>
</feature>
<keyword evidence="1" id="KW-0812">Transmembrane</keyword>
<evidence type="ECO:0000313" key="2">
    <source>
        <dbReference type="EMBL" id="RKT61319.1"/>
    </source>
</evidence>
<dbReference type="AlphaFoldDB" id="A0A495WIW3"/>
<dbReference type="Pfam" id="PF00873">
    <property type="entry name" value="ACR_tran"/>
    <property type="match status" value="1"/>
</dbReference>
<dbReference type="Gene3D" id="1.20.1640.10">
    <property type="entry name" value="Multidrug efflux transporter AcrB transmembrane domain"/>
    <property type="match status" value="2"/>
</dbReference>